<dbReference type="PROSITE" id="PS01081">
    <property type="entry name" value="HTH_TETR_1"/>
    <property type="match status" value="1"/>
</dbReference>
<accession>A0A919SVU3</accession>
<dbReference type="PANTHER" id="PTHR47506">
    <property type="entry name" value="TRANSCRIPTIONAL REGULATORY PROTEIN"/>
    <property type="match status" value="1"/>
</dbReference>
<sequence length="195" mass="21185">MPRVSEDHLNARREQILVAARACFMRKGVHNTTMQDLIQEAGLSVGAVYRYFRSKDEIINAISETVAGSLVLRLHAVAEDETLSLIEAMGRVVDVIDEQARPGGNFPMGLQVWSEATLDPGIGAIVRDRFHEMRALFTKLAERAVVRGEVAAGSDPDAVAAVLFALMPGYAVQVVLTGSPDKEAYLAGLRALLVR</sequence>
<dbReference type="InterPro" id="IPR036271">
    <property type="entry name" value="Tet_transcr_reg_TetR-rel_C_sf"/>
</dbReference>
<dbReference type="AlphaFoldDB" id="A0A919SVU3"/>
<evidence type="ECO:0000256" key="2">
    <source>
        <dbReference type="ARBA" id="ARBA00023015"/>
    </source>
</evidence>
<keyword evidence="2" id="KW-0805">Transcription regulation</keyword>
<keyword evidence="8" id="KW-1185">Reference proteome</keyword>
<comment type="caution">
    <text evidence="7">The sequence shown here is derived from an EMBL/GenBank/DDBJ whole genome shotgun (WGS) entry which is preliminary data.</text>
</comment>
<evidence type="ECO:0000256" key="1">
    <source>
        <dbReference type="ARBA" id="ARBA00022491"/>
    </source>
</evidence>
<evidence type="ECO:0000256" key="5">
    <source>
        <dbReference type="PROSITE-ProRule" id="PRU00335"/>
    </source>
</evidence>
<dbReference type="Gene3D" id="1.10.357.10">
    <property type="entry name" value="Tetracycline Repressor, domain 2"/>
    <property type="match status" value="1"/>
</dbReference>
<evidence type="ECO:0000313" key="7">
    <source>
        <dbReference type="EMBL" id="GIM78426.1"/>
    </source>
</evidence>
<dbReference type="PROSITE" id="PS50977">
    <property type="entry name" value="HTH_TETR_2"/>
    <property type="match status" value="1"/>
</dbReference>
<dbReference type="Proteomes" id="UP000680865">
    <property type="component" value="Unassembled WGS sequence"/>
</dbReference>
<evidence type="ECO:0000259" key="6">
    <source>
        <dbReference type="PROSITE" id="PS50977"/>
    </source>
</evidence>
<dbReference type="PANTHER" id="PTHR47506:SF6">
    <property type="entry name" value="HTH-TYPE TRANSCRIPTIONAL REPRESSOR NEMR"/>
    <property type="match status" value="1"/>
</dbReference>
<evidence type="ECO:0000313" key="8">
    <source>
        <dbReference type="Proteomes" id="UP000680865"/>
    </source>
</evidence>
<dbReference type="InterPro" id="IPR023772">
    <property type="entry name" value="DNA-bd_HTH_TetR-type_CS"/>
</dbReference>
<dbReference type="InterPro" id="IPR001647">
    <property type="entry name" value="HTH_TetR"/>
</dbReference>
<feature type="DNA-binding region" description="H-T-H motif" evidence="5">
    <location>
        <begin position="33"/>
        <end position="52"/>
    </location>
</feature>
<dbReference type="InterPro" id="IPR009057">
    <property type="entry name" value="Homeodomain-like_sf"/>
</dbReference>
<gene>
    <name evidence="7" type="ORF">Aco04nite_60390</name>
</gene>
<reference evidence="7" key="1">
    <citation type="submission" date="2021-03" db="EMBL/GenBank/DDBJ databases">
        <title>Whole genome shotgun sequence of Actinoplanes consettensis NBRC 14913.</title>
        <authorList>
            <person name="Komaki H."/>
            <person name="Tamura T."/>
        </authorList>
    </citation>
    <scope>NUCLEOTIDE SEQUENCE</scope>
    <source>
        <strain evidence="7">NBRC 14913</strain>
    </source>
</reference>
<proteinExistence type="predicted"/>
<protein>
    <submittedName>
        <fullName evidence="7">TetR family transcriptional regulator</fullName>
    </submittedName>
</protein>
<evidence type="ECO:0000256" key="3">
    <source>
        <dbReference type="ARBA" id="ARBA00023125"/>
    </source>
</evidence>
<evidence type="ECO:0000256" key="4">
    <source>
        <dbReference type="ARBA" id="ARBA00023163"/>
    </source>
</evidence>
<keyword evidence="3 5" id="KW-0238">DNA-binding</keyword>
<organism evidence="7 8">
    <name type="scientific">Winogradskya consettensis</name>
    <dbReference type="NCBI Taxonomy" id="113560"/>
    <lineage>
        <taxon>Bacteria</taxon>
        <taxon>Bacillati</taxon>
        <taxon>Actinomycetota</taxon>
        <taxon>Actinomycetes</taxon>
        <taxon>Micromonosporales</taxon>
        <taxon>Micromonosporaceae</taxon>
        <taxon>Winogradskya</taxon>
    </lineage>
</organism>
<dbReference type="GO" id="GO:0003677">
    <property type="term" value="F:DNA binding"/>
    <property type="evidence" value="ECO:0007669"/>
    <property type="project" value="UniProtKB-UniRule"/>
</dbReference>
<dbReference type="Pfam" id="PF13977">
    <property type="entry name" value="TetR_C_6"/>
    <property type="match status" value="1"/>
</dbReference>
<dbReference type="SUPFAM" id="SSF46689">
    <property type="entry name" value="Homeodomain-like"/>
    <property type="match status" value="1"/>
</dbReference>
<dbReference type="RefSeq" id="WP_213000572.1">
    <property type="nucleotide sequence ID" value="NZ_BAAATW010000001.1"/>
</dbReference>
<dbReference type="PRINTS" id="PR00455">
    <property type="entry name" value="HTHTETR"/>
</dbReference>
<keyword evidence="4" id="KW-0804">Transcription</keyword>
<feature type="domain" description="HTH tetR-type" evidence="6">
    <location>
        <begin position="10"/>
        <end position="70"/>
    </location>
</feature>
<dbReference type="InterPro" id="IPR039538">
    <property type="entry name" value="BetI_C"/>
</dbReference>
<keyword evidence="1" id="KW-0678">Repressor</keyword>
<name>A0A919SVU3_9ACTN</name>
<dbReference type="EMBL" id="BOQP01000034">
    <property type="protein sequence ID" value="GIM78426.1"/>
    <property type="molecule type" value="Genomic_DNA"/>
</dbReference>
<dbReference type="SUPFAM" id="SSF48498">
    <property type="entry name" value="Tetracyclin repressor-like, C-terminal domain"/>
    <property type="match status" value="1"/>
</dbReference>
<dbReference type="Pfam" id="PF00440">
    <property type="entry name" value="TetR_N"/>
    <property type="match status" value="1"/>
</dbReference>